<dbReference type="SMART" id="SM00388">
    <property type="entry name" value="HisKA"/>
    <property type="match status" value="1"/>
</dbReference>
<evidence type="ECO:0000256" key="1">
    <source>
        <dbReference type="ARBA" id="ARBA00000085"/>
    </source>
</evidence>
<comment type="caution">
    <text evidence="7">The sequence shown here is derived from an EMBL/GenBank/DDBJ whole genome shotgun (WGS) entry which is preliminary data.</text>
</comment>
<gene>
    <name evidence="7" type="ORF">NDI38_27235</name>
</gene>
<evidence type="ECO:0000313" key="7">
    <source>
        <dbReference type="EMBL" id="MEP1062074.1"/>
    </source>
</evidence>
<dbReference type="EC" id="2.7.13.3" evidence="2"/>
<dbReference type="Pfam" id="PF02518">
    <property type="entry name" value="HATPase_c"/>
    <property type="match status" value="1"/>
</dbReference>
<dbReference type="PANTHER" id="PTHR43547">
    <property type="entry name" value="TWO-COMPONENT HISTIDINE KINASE"/>
    <property type="match status" value="1"/>
</dbReference>
<dbReference type="Pfam" id="PF00512">
    <property type="entry name" value="HisKA"/>
    <property type="match status" value="1"/>
</dbReference>
<dbReference type="InterPro" id="IPR005467">
    <property type="entry name" value="His_kinase_dom"/>
</dbReference>
<organism evidence="7 8">
    <name type="scientific">Stenomitos frigidus AS-A4</name>
    <dbReference type="NCBI Taxonomy" id="2933935"/>
    <lineage>
        <taxon>Bacteria</taxon>
        <taxon>Bacillati</taxon>
        <taxon>Cyanobacteriota</taxon>
        <taxon>Cyanophyceae</taxon>
        <taxon>Leptolyngbyales</taxon>
        <taxon>Leptolyngbyaceae</taxon>
        <taxon>Stenomitos</taxon>
    </lineage>
</organism>
<keyword evidence="8" id="KW-1185">Reference proteome</keyword>
<dbReference type="SUPFAM" id="SSF47384">
    <property type="entry name" value="Homodimeric domain of signal transducing histidine kinase"/>
    <property type="match status" value="1"/>
</dbReference>
<keyword evidence="4 7" id="KW-0808">Transferase</keyword>
<comment type="catalytic activity">
    <reaction evidence="1">
        <text>ATP + protein L-histidine = ADP + protein N-phospho-L-histidine.</text>
        <dbReference type="EC" id="2.7.13.3"/>
    </reaction>
</comment>
<dbReference type="PANTHER" id="PTHR43547:SF2">
    <property type="entry name" value="HYBRID SIGNAL TRANSDUCTION HISTIDINE KINASE C"/>
    <property type="match status" value="1"/>
</dbReference>
<proteinExistence type="predicted"/>
<evidence type="ECO:0000256" key="2">
    <source>
        <dbReference type="ARBA" id="ARBA00012438"/>
    </source>
</evidence>
<dbReference type="InterPro" id="IPR036890">
    <property type="entry name" value="HATPase_C_sf"/>
</dbReference>
<evidence type="ECO:0000256" key="4">
    <source>
        <dbReference type="ARBA" id="ARBA00022777"/>
    </source>
</evidence>
<evidence type="ECO:0000256" key="3">
    <source>
        <dbReference type="ARBA" id="ARBA00022553"/>
    </source>
</evidence>
<accession>A0ABV0KS63</accession>
<dbReference type="SUPFAM" id="SSF55874">
    <property type="entry name" value="ATPase domain of HSP90 chaperone/DNA topoisomerase II/histidine kinase"/>
    <property type="match status" value="1"/>
</dbReference>
<evidence type="ECO:0000259" key="6">
    <source>
        <dbReference type="PROSITE" id="PS50109"/>
    </source>
</evidence>
<dbReference type="InterPro" id="IPR029016">
    <property type="entry name" value="GAF-like_dom_sf"/>
</dbReference>
<dbReference type="Gene3D" id="3.30.450.40">
    <property type="match status" value="2"/>
</dbReference>
<dbReference type="InterPro" id="IPR003661">
    <property type="entry name" value="HisK_dim/P_dom"/>
</dbReference>
<dbReference type="Proteomes" id="UP001476950">
    <property type="component" value="Unassembled WGS sequence"/>
</dbReference>
<dbReference type="CDD" id="cd00082">
    <property type="entry name" value="HisKA"/>
    <property type="match status" value="1"/>
</dbReference>
<keyword evidence="5" id="KW-0902">Two-component regulatory system</keyword>
<dbReference type="InterPro" id="IPR003018">
    <property type="entry name" value="GAF"/>
</dbReference>
<feature type="domain" description="Histidine kinase" evidence="6">
    <location>
        <begin position="527"/>
        <end position="758"/>
    </location>
</feature>
<dbReference type="GO" id="GO:0016301">
    <property type="term" value="F:kinase activity"/>
    <property type="evidence" value="ECO:0007669"/>
    <property type="project" value="UniProtKB-KW"/>
</dbReference>
<protein>
    <recommendedName>
        <fullName evidence="2">histidine kinase</fullName>
        <ecNumber evidence="2">2.7.13.3</ecNumber>
    </recommendedName>
</protein>
<dbReference type="Pfam" id="PF01590">
    <property type="entry name" value="GAF"/>
    <property type="match status" value="2"/>
</dbReference>
<dbReference type="PROSITE" id="PS50109">
    <property type="entry name" value="HIS_KIN"/>
    <property type="match status" value="1"/>
</dbReference>
<dbReference type="InterPro" id="IPR036097">
    <property type="entry name" value="HisK_dim/P_sf"/>
</dbReference>
<evidence type="ECO:0000313" key="8">
    <source>
        <dbReference type="Proteomes" id="UP001476950"/>
    </source>
</evidence>
<keyword evidence="3" id="KW-0597">Phosphoprotein</keyword>
<evidence type="ECO:0000256" key="5">
    <source>
        <dbReference type="ARBA" id="ARBA00023012"/>
    </source>
</evidence>
<reference evidence="7 8" key="1">
    <citation type="submission" date="2022-04" db="EMBL/GenBank/DDBJ databases">
        <title>Positive selection, recombination, and allopatry shape intraspecific diversity of widespread and dominant cyanobacteria.</title>
        <authorList>
            <person name="Wei J."/>
            <person name="Shu W."/>
            <person name="Hu C."/>
        </authorList>
    </citation>
    <scope>NUCLEOTIDE SEQUENCE [LARGE SCALE GENOMIC DNA]</scope>
    <source>
        <strain evidence="7 8">AS-A4</strain>
    </source>
</reference>
<dbReference type="SMART" id="SM00387">
    <property type="entry name" value="HATPase_c"/>
    <property type="match status" value="1"/>
</dbReference>
<dbReference type="EMBL" id="JAMPLM010000052">
    <property type="protein sequence ID" value="MEP1062074.1"/>
    <property type="molecule type" value="Genomic_DNA"/>
</dbReference>
<dbReference type="SUPFAM" id="SSF55781">
    <property type="entry name" value="GAF domain-like"/>
    <property type="match status" value="2"/>
</dbReference>
<dbReference type="SMART" id="SM00065">
    <property type="entry name" value="GAF"/>
    <property type="match status" value="2"/>
</dbReference>
<dbReference type="Gene3D" id="3.30.565.10">
    <property type="entry name" value="Histidine kinase-like ATPase, C-terminal domain"/>
    <property type="match status" value="1"/>
</dbReference>
<keyword evidence="4 7" id="KW-0418">Kinase</keyword>
<dbReference type="PRINTS" id="PR00344">
    <property type="entry name" value="BCTRLSENSOR"/>
</dbReference>
<name>A0ABV0KS63_9CYAN</name>
<dbReference type="InterPro" id="IPR004358">
    <property type="entry name" value="Sig_transdc_His_kin-like_C"/>
</dbReference>
<dbReference type="InterPro" id="IPR003594">
    <property type="entry name" value="HATPase_dom"/>
</dbReference>
<sequence>MQHGADFCPALASGSTSLGILNLTGAVRQHTVVSNGKGVMVDSAYITENCILVSDLHRETSSTVAEATRSTLAKPLKVLLPKDAIDSPLQQTVNLVNLSHQLLQVAVKQADDSQMLADMAACIGRAFNADGCAIILSDETTAKVRATGWFADAPLLPLQPLEVASDYFGNWLAETALIPCNGIEAVRSRPVTAPSASKTCKVWQSIKQLRTSLPPVRAIASATMHLPDHVHGVISLMRSRTQTWNQSEIAGLQTVSHQVASIFDQLQLQQQFHKQMQYQRVVNQLTLAIHNASDLNDILKLATDDTASALQVKRGMLLRLKHWDALFRNHAQVEQPKVRVNVAYEWLSDTPFEATYPLQASTAASPSALPTAINQSFWLSECTLCQQAFLHPRSPFILSSNSAAPLDAVTFDAEGEAAAAFDLKSLPALLMMPLESQGTILGFLVFQHDQPRVWQPAELELVQLVGAQVSTAIIQAETLRQVQSLVEKRTAELRASLAVQAKLYDRTRHQLDQLRQLNQARDEFLSTVSHELRTPLTSMTLAIRMLRQMGLSAERSACYLDILEQQCAQETSLINDLLGLQELESNQIAMSPQEIDLKALIHDLTRLFQQKWSAKGLTLEVKLPRRSLRLLSDRNSLHRILFELLTNAGKYADQNSCVQLHVALKAESAKHQSAINQIIVTLRNIGQGIAPDELPLIFDKFKRSQIATQKAVQGTGLGLALVKSLVLHLNGDISASSHRIDDTHTFATCFTLTLPQTL</sequence>
<dbReference type="Gene3D" id="1.10.287.130">
    <property type="match status" value="1"/>
</dbReference>